<proteinExistence type="predicted"/>
<sequence>MSRSQKLLHLPALVAPLMVGATLPISAVESQPRGDATVYRDVTDTHVPAAPDLHALDAIFVDVDGDGDLDVVLAVEHGENRLYLNDGAGRLTWKRGALGIAEYDTEHVLSADFNADGYPDLIFVAEDDRSHQFFLGGRGGEFSEVTDRLPALSEGNGLAVGDVNGDGFPDIVIGNSGSESGQNFLWLNDPEQPGHFIDATATHLPAVEDDTQDIVLVDLDGDDDLDMLVANETPPSRLLLNDGRGRFSDASERLDLIAPFETRQMHVFDANGSGFPDILMLNLTSNNQDWDKDPQVRLLINDGQGRFIDETVDRIPFNTFSTWGGTIVDFNHDAAPDIIVGPIQVPGFVPLQVRAYANDGNGRFSDVTPAVIPEETVGRSWGMAVGDLDGDGVDDIFIGGWGTQARLLLSRPRP</sequence>
<dbReference type="PANTHER" id="PTHR46580">
    <property type="entry name" value="SENSOR KINASE-RELATED"/>
    <property type="match status" value="1"/>
</dbReference>
<dbReference type="OrthoDB" id="5481797at2"/>
<dbReference type="Proteomes" id="UP000324973">
    <property type="component" value="Unassembled WGS sequence"/>
</dbReference>
<dbReference type="AlphaFoldDB" id="A0A5D4XPZ8"/>
<keyword evidence="4" id="KW-1185">Reference proteome</keyword>
<organism evidence="3 4">
    <name type="scientific">Luteimonas viscosa</name>
    <dbReference type="NCBI Taxonomy" id="1132694"/>
    <lineage>
        <taxon>Bacteria</taxon>
        <taxon>Pseudomonadati</taxon>
        <taxon>Pseudomonadota</taxon>
        <taxon>Gammaproteobacteria</taxon>
        <taxon>Lysobacterales</taxon>
        <taxon>Lysobacteraceae</taxon>
        <taxon>Luteimonas</taxon>
    </lineage>
</organism>
<gene>
    <name evidence="3" type="ORF">FZO89_00020</name>
</gene>
<feature type="signal peptide" evidence="2">
    <location>
        <begin position="1"/>
        <end position="27"/>
    </location>
</feature>
<dbReference type="InterPro" id="IPR028994">
    <property type="entry name" value="Integrin_alpha_N"/>
</dbReference>
<dbReference type="PANTHER" id="PTHR46580:SF4">
    <property type="entry name" value="ATP_GTP-BINDING PROTEIN"/>
    <property type="match status" value="1"/>
</dbReference>
<accession>A0A5D4XPZ8</accession>
<name>A0A5D4XPZ8_9GAMM</name>
<evidence type="ECO:0000313" key="4">
    <source>
        <dbReference type="Proteomes" id="UP000324973"/>
    </source>
</evidence>
<evidence type="ECO:0000256" key="2">
    <source>
        <dbReference type="SAM" id="SignalP"/>
    </source>
</evidence>
<dbReference type="SUPFAM" id="SSF69318">
    <property type="entry name" value="Integrin alpha N-terminal domain"/>
    <property type="match status" value="2"/>
</dbReference>
<protein>
    <submittedName>
        <fullName evidence="3">VCBS repeat-containing protein</fullName>
    </submittedName>
</protein>
<dbReference type="InterPro" id="IPR013517">
    <property type="entry name" value="FG-GAP"/>
</dbReference>
<evidence type="ECO:0000313" key="3">
    <source>
        <dbReference type="EMBL" id="TYT24800.1"/>
    </source>
</evidence>
<dbReference type="EMBL" id="VTFT01000001">
    <property type="protein sequence ID" value="TYT24800.1"/>
    <property type="molecule type" value="Genomic_DNA"/>
</dbReference>
<keyword evidence="1 2" id="KW-0732">Signal</keyword>
<feature type="chain" id="PRO_5022941076" evidence="2">
    <location>
        <begin position="28"/>
        <end position="414"/>
    </location>
</feature>
<reference evidence="3 4" key="1">
    <citation type="submission" date="2019-08" db="EMBL/GenBank/DDBJ databases">
        <title>Luteimonas viscosus sp. nov., isolated from soil of a sunflower field.</title>
        <authorList>
            <person name="Jianli Z."/>
            <person name="Ying Z."/>
        </authorList>
    </citation>
    <scope>NUCLEOTIDE SEQUENCE [LARGE SCALE GENOMIC DNA]</scope>
    <source>
        <strain evidence="3 4">XBU10</strain>
    </source>
</reference>
<dbReference type="Pfam" id="PF13517">
    <property type="entry name" value="FG-GAP_3"/>
    <property type="match status" value="4"/>
</dbReference>
<comment type="caution">
    <text evidence="3">The sequence shown here is derived from an EMBL/GenBank/DDBJ whole genome shotgun (WGS) entry which is preliminary data.</text>
</comment>
<dbReference type="Gene3D" id="2.130.10.130">
    <property type="entry name" value="Integrin alpha, N-terminal"/>
    <property type="match status" value="2"/>
</dbReference>
<evidence type="ECO:0000256" key="1">
    <source>
        <dbReference type="ARBA" id="ARBA00022729"/>
    </source>
</evidence>